<name>A0AAF0D3B3_ODILC</name>
<organism evidence="1 2">
    <name type="scientific">Odinarchaeota yellowstonii (strain LCB_4)</name>
    <dbReference type="NCBI Taxonomy" id="1841599"/>
    <lineage>
        <taxon>Archaea</taxon>
        <taxon>Promethearchaeati</taxon>
        <taxon>Candidatus Odinarchaeota</taxon>
        <taxon>Candidatus Odinarchaeia</taxon>
        <taxon>Candidatus Odinarchaeales</taxon>
        <taxon>Candidatus Odinarchaeaceae</taxon>
        <taxon>Candidatus Odinarchaeum</taxon>
    </lineage>
</organism>
<accession>A0AAF0D3B3</accession>
<reference evidence="1" key="1">
    <citation type="journal article" date="2017" name="Nature">
        <title>Asgard archaea illuminate the origin of eukaryotic cellular complexity.</title>
        <authorList>
            <person name="Zaremba-Niedzwiedzka K."/>
            <person name="Caceres E.F."/>
            <person name="Saw J.H."/>
            <person name="Backstrom D."/>
            <person name="Juzokaite L."/>
            <person name="Vancaester E."/>
            <person name="Seitz K.W."/>
            <person name="Anantharaman K."/>
            <person name="Starnawski P."/>
            <person name="Kjeldsen K.U."/>
            <person name="Scott M.B."/>
            <person name="Nunoura T."/>
            <person name="Banfield J.F."/>
            <person name="Schramm A."/>
            <person name="Baker B.J."/>
            <person name="Spang A."/>
            <person name="Ettema T.J.G."/>
        </authorList>
    </citation>
    <scope>NUCLEOTIDE SEQUENCE</scope>
    <source>
        <strain evidence="1">LCB_4</strain>
    </source>
</reference>
<protein>
    <submittedName>
        <fullName evidence="1">Winged helix-turn-helix domain-containing protein</fullName>
    </submittedName>
</protein>
<evidence type="ECO:0000313" key="1">
    <source>
        <dbReference type="EMBL" id="WEU40919.1"/>
    </source>
</evidence>
<dbReference type="EMBL" id="CP091871">
    <property type="protein sequence ID" value="WEU40919.1"/>
    <property type="molecule type" value="Genomic_DNA"/>
</dbReference>
<proteinExistence type="predicted"/>
<sequence length="71" mass="8177">MNESGDIIVNKIIELLKKAGRPLTTKQIENEINKLGLKCPDTPARYLNQLRLKGVIKGELSLREKSWIWFI</sequence>
<dbReference type="KEGG" id="oyw:OdinLCB4_003140"/>
<dbReference type="AlphaFoldDB" id="A0AAF0D3B3"/>
<gene>
    <name evidence="1" type="ORF">OdinLCB4_003140</name>
</gene>
<evidence type="ECO:0000313" key="2">
    <source>
        <dbReference type="Proteomes" id="UP000186851"/>
    </source>
</evidence>
<reference evidence="1" key="2">
    <citation type="journal article" date="2022" name="Nat. Microbiol.">
        <title>A closed Candidatus Odinarchaeum chromosome exposes Asgard archaeal viruses.</title>
        <authorList>
            <person name="Tamarit D."/>
            <person name="Caceres E.F."/>
            <person name="Krupovic M."/>
            <person name="Nijland R."/>
            <person name="Eme L."/>
            <person name="Robinson N.P."/>
            <person name="Ettema T.J.G."/>
        </authorList>
    </citation>
    <scope>NUCLEOTIDE SEQUENCE</scope>
    <source>
        <strain evidence="1">LCB_4</strain>
    </source>
</reference>
<dbReference type="Proteomes" id="UP000186851">
    <property type="component" value="Chromosome"/>
</dbReference>